<organism evidence="2 3">
    <name type="scientific">Tanacetum coccineum</name>
    <dbReference type="NCBI Taxonomy" id="301880"/>
    <lineage>
        <taxon>Eukaryota</taxon>
        <taxon>Viridiplantae</taxon>
        <taxon>Streptophyta</taxon>
        <taxon>Embryophyta</taxon>
        <taxon>Tracheophyta</taxon>
        <taxon>Spermatophyta</taxon>
        <taxon>Magnoliopsida</taxon>
        <taxon>eudicotyledons</taxon>
        <taxon>Gunneridae</taxon>
        <taxon>Pentapetalae</taxon>
        <taxon>asterids</taxon>
        <taxon>campanulids</taxon>
        <taxon>Asterales</taxon>
        <taxon>Asteraceae</taxon>
        <taxon>Asteroideae</taxon>
        <taxon>Anthemideae</taxon>
        <taxon>Anthemidinae</taxon>
        <taxon>Tanacetum</taxon>
    </lineage>
</organism>
<proteinExistence type="predicted"/>
<name>A0ABQ5E0J7_9ASTR</name>
<sequence length="319" mass="35912">MNDGTGILITPKMIQDTIGIPMGSIAVTEVPTATTEFPLTSKKEELNMGGFGRLRVKEAYRYVEKERLTKGKIREMKNSPAKDHGDILRHVYTPKVDLEDNVFGDVEGSNKMEAIKQFQKRTAELGQVTKVDEMIKMASIAYPKNETFKKLVEIRNKKLLKAFKPGKICDVLELDNEVQSDEHNNNEQHRMKMNCKTQTAIETTEDDLVENIEEDVGGSGNTLTLDEINITPKENMGLNSGNNKDGENCKLNMGSPKDGEERTISQILLNMQRRTEDKDENDQISDSTQNSGKKRLCDFTPPNFNLLSLSDPLNDLEKV</sequence>
<keyword evidence="3" id="KW-1185">Reference proteome</keyword>
<evidence type="ECO:0008006" key="4">
    <source>
        <dbReference type="Google" id="ProtNLM"/>
    </source>
</evidence>
<dbReference type="Proteomes" id="UP001151760">
    <property type="component" value="Unassembled WGS sequence"/>
</dbReference>
<reference evidence="2" key="1">
    <citation type="journal article" date="2022" name="Int. J. Mol. Sci.">
        <title>Draft Genome of Tanacetum Coccineum: Genomic Comparison of Closely Related Tanacetum-Family Plants.</title>
        <authorList>
            <person name="Yamashiro T."/>
            <person name="Shiraishi A."/>
            <person name="Nakayama K."/>
            <person name="Satake H."/>
        </authorList>
    </citation>
    <scope>NUCLEOTIDE SEQUENCE</scope>
</reference>
<accession>A0ABQ5E0J7</accession>
<feature type="region of interest" description="Disordered" evidence="1">
    <location>
        <begin position="272"/>
        <end position="297"/>
    </location>
</feature>
<reference evidence="2" key="2">
    <citation type="submission" date="2022-01" db="EMBL/GenBank/DDBJ databases">
        <authorList>
            <person name="Yamashiro T."/>
            <person name="Shiraishi A."/>
            <person name="Satake H."/>
            <person name="Nakayama K."/>
        </authorList>
    </citation>
    <scope>NUCLEOTIDE SEQUENCE</scope>
</reference>
<comment type="caution">
    <text evidence="2">The sequence shown here is derived from an EMBL/GenBank/DDBJ whole genome shotgun (WGS) entry which is preliminary data.</text>
</comment>
<evidence type="ECO:0000256" key="1">
    <source>
        <dbReference type="SAM" id="MobiDB-lite"/>
    </source>
</evidence>
<gene>
    <name evidence="2" type="ORF">Tco_0953676</name>
</gene>
<protein>
    <recommendedName>
        <fullName evidence="4">Peptidoglycan binding-like domain-containing protein</fullName>
    </recommendedName>
</protein>
<evidence type="ECO:0000313" key="2">
    <source>
        <dbReference type="EMBL" id="GJT44961.1"/>
    </source>
</evidence>
<dbReference type="EMBL" id="BQNB010015858">
    <property type="protein sequence ID" value="GJT44961.1"/>
    <property type="molecule type" value="Genomic_DNA"/>
</dbReference>
<evidence type="ECO:0000313" key="3">
    <source>
        <dbReference type="Proteomes" id="UP001151760"/>
    </source>
</evidence>